<dbReference type="AlphaFoldDB" id="A0A4R2ETK7"/>
<proteinExistence type="predicted"/>
<dbReference type="PROSITE" id="PS51257">
    <property type="entry name" value="PROKAR_LIPOPROTEIN"/>
    <property type="match status" value="1"/>
</dbReference>
<reference evidence="2 3" key="1">
    <citation type="submission" date="2019-03" db="EMBL/GenBank/DDBJ databases">
        <title>Genomic Encyclopedia of Archaeal and Bacterial Type Strains, Phase II (KMG-II): from individual species to whole genera.</title>
        <authorList>
            <person name="Goeker M."/>
        </authorList>
    </citation>
    <scope>NUCLEOTIDE SEQUENCE [LARGE SCALE GENOMIC DNA]</scope>
    <source>
        <strain evidence="2 3">RL-C</strain>
    </source>
</reference>
<dbReference type="Proteomes" id="UP000294830">
    <property type="component" value="Unassembled WGS sequence"/>
</dbReference>
<accession>A0A4R2ETK7</accession>
<protein>
    <recommendedName>
        <fullName evidence="4">Lipoprotein</fullName>
    </recommendedName>
</protein>
<evidence type="ECO:0000256" key="1">
    <source>
        <dbReference type="SAM" id="SignalP"/>
    </source>
</evidence>
<feature type="signal peptide" evidence="1">
    <location>
        <begin position="1"/>
        <end position="23"/>
    </location>
</feature>
<sequence length="156" mass="17458">MKSTFLKITLAVMLLALMGAGCDKNNDSNFEKYPIEIVKELPVLYVGCNLKDGETAIIRDQVALEKVFIKDLINQNATLKDIDFAKYDVLVGCSTFTRGIIELKHNITQTGANTWLYNLAVIYDLTYPAGKFFYGIVVNKLPAGAKVNFDIKRINE</sequence>
<dbReference type="EMBL" id="SLWB01000002">
    <property type="protein sequence ID" value="TCN72291.1"/>
    <property type="molecule type" value="Genomic_DNA"/>
</dbReference>
<name>A0A4R2ETK7_9BACT</name>
<dbReference type="RefSeq" id="WP_131838346.1">
    <property type="nucleotide sequence ID" value="NZ_SLWB01000002.1"/>
</dbReference>
<keyword evidence="3" id="KW-1185">Reference proteome</keyword>
<keyword evidence="1" id="KW-0732">Signal</keyword>
<comment type="caution">
    <text evidence="2">The sequence shown here is derived from an EMBL/GenBank/DDBJ whole genome shotgun (WGS) entry which is preliminary data.</text>
</comment>
<evidence type="ECO:0000313" key="3">
    <source>
        <dbReference type="Proteomes" id="UP000294830"/>
    </source>
</evidence>
<evidence type="ECO:0000313" key="2">
    <source>
        <dbReference type="EMBL" id="TCN72291.1"/>
    </source>
</evidence>
<dbReference type="OrthoDB" id="111488at171549"/>
<evidence type="ECO:0008006" key="4">
    <source>
        <dbReference type="Google" id="ProtNLM"/>
    </source>
</evidence>
<gene>
    <name evidence="2" type="ORF">CLV25_102257</name>
</gene>
<feature type="chain" id="PRO_5020962109" description="Lipoprotein" evidence="1">
    <location>
        <begin position="24"/>
        <end position="156"/>
    </location>
</feature>
<organism evidence="2 3">
    <name type="scientific">Acetobacteroides hydrogenigenes</name>
    <dbReference type="NCBI Taxonomy" id="979970"/>
    <lineage>
        <taxon>Bacteria</taxon>
        <taxon>Pseudomonadati</taxon>
        <taxon>Bacteroidota</taxon>
        <taxon>Bacteroidia</taxon>
        <taxon>Bacteroidales</taxon>
        <taxon>Rikenellaceae</taxon>
        <taxon>Acetobacteroides</taxon>
    </lineage>
</organism>